<dbReference type="PROSITE" id="PS51257">
    <property type="entry name" value="PROKAR_LIPOPROTEIN"/>
    <property type="match status" value="1"/>
</dbReference>
<evidence type="ECO:0000313" key="2">
    <source>
        <dbReference type="Proteomes" id="UP001580346"/>
    </source>
</evidence>
<proteinExistence type="predicted"/>
<evidence type="ECO:0008006" key="3">
    <source>
        <dbReference type="Google" id="ProtNLM"/>
    </source>
</evidence>
<dbReference type="Proteomes" id="UP001580346">
    <property type="component" value="Unassembled WGS sequence"/>
</dbReference>
<dbReference type="SUPFAM" id="SSF69318">
    <property type="entry name" value="Integrin alpha N-terminal domain"/>
    <property type="match status" value="1"/>
</dbReference>
<sequence length="437" mass="49008">MLTRLRALGFAGLLLVAVFLLAGCGIGNETDPVSLMREPMMSDGNQKLHSVITSQLAGNQIVSPRDPEDTSSIRVGDLNNDGIQEAVLFYETPEDENVRIHGMLLENQGGTWVKKLTFNGAGLVLESFKLVDVTNDGTLDIVAGFSRGEEDSENTLIVYSYTGGTLEVVWQMPYSHFVVDDSRQKPMDMNGDKLTDITIISFLRNEYFTVTTYQYNNGFREIGRLDMESQISGVYNVAAGQVAENTTGLIIDTMITQSASVSNIIIMKGGRMQRLDLVDHTYRDAVILSEDVDNDGILEFGLLERPAGWENADPTEVPFFVSFYQWDGEQGTIFKLQQYRDNQNLFILNIPKDLHGKVTINRNSDKKRYLRFVRIENDEVLAEIKFFPLSQWDNVSSGWEELVRTSGQVVGIKESGAFKRKMGNMLNTAVEREESSE</sequence>
<comment type="caution">
    <text evidence="1">The sequence shown here is derived from an EMBL/GenBank/DDBJ whole genome shotgun (WGS) entry which is preliminary data.</text>
</comment>
<evidence type="ECO:0000313" key="1">
    <source>
        <dbReference type="EMBL" id="MFB5265494.1"/>
    </source>
</evidence>
<dbReference type="EMBL" id="JBHHMI010000001">
    <property type="protein sequence ID" value="MFB5265494.1"/>
    <property type="molecule type" value="Genomic_DNA"/>
</dbReference>
<protein>
    <recommendedName>
        <fullName evidence="3">VCBS repeat-containing protein</fullName>
    </recommendedName>
</protein>
<reference evidence="1 2" key="1">
    <citation type="submission" date="2024-09" db="EMBL/GenBank/DDBJ databases">
        <title>Paenibacillus zeirhizospherea sp. nov., isolated from surface of the maize (Zea mays) roots in a horticulture field, Hungary.</title>
        <authorList>
            <person name="Marton D."/>
            <person name="Farkas M."/>
            <person name="Bedics A."/>
            <person name="Toth E."/>
            <person name="Tancsics A."/>
            <person name="Boka K."/>
            <person name="Maroti G."/>
            <person name="Kriszt B."/>
            <person name="Cserhati M."/>
        </authorList>
    </citation>
    <scope>NUCLEOTIDE SEQUENCE [LARGE SCALE GENOMIC DNA]</scope>
    <source>
        <strain evidence="1 2">KCTC 33519</strain>
    </source>
</reference>
<dbReference type="RefSeq" id="WP_375352842.1">
    <property type="nucleotide sequence ID" value="NZ_JBHHMI010000001.1"/>
</dbReference>
<organism evidence="1 2">
    <name type="scientific">Paenibacillus enshidis</name>
    <dbReference type="NCBI Taxonomy" id="1458439"/>
    <lineage>
        <taxon>Bacteria</taxon>
        <taxon>Bacillati</taxon>
        <taxon>Bacillota</taxon>
        <taxon>Bacilli</taxon>
        <taxon>Bacillales</taxon>
        <taxon>Paenibacillaceae</taxon>
        <taxon>Paenibacillus</taxon>
    </lineage>
</organism>
<name>A0ABV5AQ31_9BACL</name>
<dbReference type="InterPro" id="IPR028994">
    <property type="entry name" value="Integrin_alpha_N"/>
</dbReference>
<accession>A0ABV5AQ31</accession>
<dbReference type="Gene3D" id="2.130.10.130">
    <property type="entry name" value="Integrin alpha, N-terminal"/>
    <property type="match status" value="1"/>
</dbReference>
<keyword evidence="2" id="KW-1185">Reference proteome</keyword>
<gene>
    <name evidence="1" type="ORF">ACE41H_01635</name>
</gene>